<protein>
    <recommendedName>
        <fullName evidence="3">Ketosynthase family 3 (KS3) domain-containing protein</fullName>
    </recommendedName>
</protein>
<dbReference type="PANTHER" id="PTHR11712">
    <property type="entry name" value="POLYKETIDE SYNTHASE-RELATED"/>
    <property type="match status" value="1"/>
</dbReference>
<dbReference type="Pfam" id="PF00109">
    <property type="entry name" value="ketoacyl-synt"/>
    <property type="match status" value="1"/>
</dbReference>
<feature type="domain" description="Ketosynthase family 3 (KS3)" evidence="3">
    <location>
        <begin position="98"/>
        <end position="529"/>
    </location>
</feature>
<comment type="similarity">
    <text evidence="1">Belongs to the thiolase-like superfamily. Beta-ketoacyl-ACP synthases family.</text>
</comment>
<dbReference type="Pfam" id="PF02801">
    <property type="entry name" value="Ketoacyl-synt_C"/>
    <property type="match status" value="1"/>
</dbReference>
<dbReference type="PROSITE" id="PS52004">
    <property type="entry name" value="KS3_2"/>
    <property type="match status" value="1"/>
</dbReference>
<dbReference type="InterPro" id="IPR047224">
    <property type="entry name" value="FAS_alpha_su_C"/>
</dbReference>
<dbReference type="SMART" id="SM00825">
    <property type="entry name" value="PKS_KS"/>
    <property type="match status" value="1"/>
</dbReference>
<dbReference type="PANTHER" id="PTHR11712:SF336">
    <property type="entry name" value="3-OXOACYL-[ACYL-CARRIER-PROTEIN] SYNTHASE, MITOCHONDRIAL"/>
    <property type="match status" value="1"/>
</dbReference>
<organism evidence="4">
    <name type="scientific">marine metagenome</name>
    <dbReference type="NCBI Taxonomy" id="408172"/>
    <lineage>
        <taxon>unclassified sequences</taxon>
        <taxon>metagenomes</taxon>
        <taxon>ecological metagenomes</taxon>
    </lineage>
</organism>
<dbReference type="SUPFAM" id="SSF53901">
    <property type="entry name" value="Thiolase-like"/>
    <property type="match status" value="2"/>
</dbReference>
<dbReference type="EMBL" id="UINC01006192">
    <property type="protein sequence ID" value="SVA26049.1"/>
    <property type="molecule type" value="Genomic_DNA"/>
</dbReference>
<dbReference type="GO" id="GO:0005829">
    <property type="term" value="C:cytosol"/>
    <property type="evidence" value="ECO:0007669"/>
    <property type="project" value="TreeGrafter"/>
</dbReference>
<keyword evidence="2" id="KW-0808">Transferase</keyword>
<dbReference type="InterPro" id="IPR016039">
    <property type="entry name" value="Thiolase-like"/>
</dbReference>
<reference evidence="4" key="1">
    <citation type="submission" date="2018-05" db="EMBL/GenBank/DDBJ databases">
        <authorList>
            <person name="Lanie J.A."/>
            <person name="Ng W.-L."/>
            <person name="Kazmierczak K.M."/>
            <person name="Andrzejewski T.M."/>
            <person name="Davidsen T.M."/>
            <person name="Wayne K.J."/>
            <person name="Tettelin H."/>
            <person name="Glass J.I."/>
            <person name="Rusch D."/>
            <person name="Podicherti R."/>
            <person name="Tsui H.-C.T."/>
            <person name="Winkler M.E."/>
        </authorList>
    </citation>
    <scope>NUCLEOTIDE SEQUENCE</scope>
</reference>
<dbReference type="Gene3D" id="3.40.47.10">
    <property type="match status" value="1"/>
</dbReference>
<proteinExistence type="inferred from homology"/>
<dbReference type="CDD" id="cd00828">
    <property type="entry name" value="elong_cond_enzymes"/>
    <property type="match status" value="1"/>
</dbReference>
<dbReference type="InterPro" id="IPR014030">
    <property type="entry name" value="Ketoacyl_synth_N"/>
</dbReference>
<dbReference type="InterPro" id="IPR020841">
    <property type="entry name" value="PKS_Beta-ketoAc_synthase_dom"/>
</dbReference>
<evidence type="ECO:0000256" key="2">
    <source>
        <dbReference type="ARBA" id="ARBA00022679"/>
    </source>
</evidence>
<gene>
    <name evidence="4" type="ORF">METZ01_LOCUS78903</name>
</gene>
<dbReference type="GO" id="GO:0004315">
    <property type="term" value="F:3-oxoacyl-[acyl-carrier-protein] synthase activity"/>
    <property type="evidence" value="ECO:0007669"/>
    <property type="project" value="TreeGrafter"/>
</dbReference>
<name>A0A381UD34_9ZZZZ</name>
<evidence type="ECO:0000313" key="4">
    <source>
        <dbReference type="EMBL" id="SVA26049.1"/>
    </source>
</evidence>
<dbReference type="InterPro" id="IPR014031">
    <property type="entry name" value="Ketoacyl_synth_C"/>
</dbReference>
<evidence type="ECO:0000256" key="1">
    <source>
        <dbReference type="ARBA" id="ARBA00008467"/>
    </source>
</evidence>
<evidence type="ECO:0000259" key="3">
    <source>
        <dbReference type="PROSITE" id="PS52004"/>
    </source>
</evidence>
<accession>A0A381UD34</accession>
<dbReference type="GO" id="GO:0006633">
    <property type="term" value="P:fatty acid biosynthetic process"/>
    <property type="evidence" value="ECO:0007669"/>
    <property type="project" value="TreeGrafter"/>
</dbReference>
<dbReference type="AlphaFoldDB" id="A0A381UD34"/>
<dbReference type="InterPro" id="IPR000794">
    <property type="entry name" value="Beta-ketoacyl_synthase"/>
</dbReference>
<sequence>MTPLPVIAGFGGINPAGRVSFHHAYRRTVIDVLGEQDAAETYRSLAGIMKVEGDAGDHAVRKYIRNNTLVRRIGLFDPEEILFHRSATLTGPSGNELKFVIPVRQLPDRVPENWTVKELSADAVEVSIDNPTEVLLPDRRVSRVTSAGQVPTGFDPGALYPSRNHPRGLQLTVYGASDAVHSIGIDWATLRRLVPPDAFAVYSGSAMGQLDQNGTGGMLQAPMMGKRPTSKQAALGLCEMPTDFINAYILGSVGSTGAVIGACATFLYNLKQGIDDIRSGHRRVAVVGGAEAPITPEIIEGYRTMGALTEDEALMTLDGTNEVDNRRACRPFSVNAGFTLAEAAVYVVLMDDELALDLGAEIYGSVPDVFVNADGFKKSIPSPGIGNYVTMAKAMATARSLIGDGGLRERSYIHAHGTGTPQNRVTESEIMNELAKTFGITNWPVAAVKAYLGHTLAPASGDQLTSALGTWKYGFIPGIATIDHIADDVHASHLTIGSGHIERPPESLDVAFINSKGFGGNNATGLALSPNLTLKMLEKRHGRDELLAHARRNESVREKARDYDQQASYGEATPIYQFGEGVLEGEDLDFNDATIQIPGFEQPIELNMPNPFADMTD</sequence>